<keyword evidence="8" id="KW-0413">Isomerase</keyword>
<evidence type="ECO:0000256" key="8">
    <source>
        <dbReference type="PROSITE-ProRule" id="PRU00277"/>
    </source>
</evidence>
<feature type="region of interest" description="Disordered" evidence="10">
    <location>
        <begin position="490"/>
        <end position="515"/>
    </location>
</feature>
<dbReference type="PROSITE" id="PS50011">
    <property type="entry name" value="PROTEIN_KINASE_DOM"/>
    <property type="match status" value="1"/>
</dbReference>
<keyword evidence="5 9" id="KW-0067">ATP-binding</keyword>
<dbReference type="PROSITE" id="PS00108">
    <property type="entry name" value="PROTEIN_KINASE_ST"/>
    <property type="match status" value="1"/>
</dbReference>
<sequence>MLSTQPWKIAKWRSSVARVHADALKQFPDDFSDPESTHIVPNQCEPYELIKKIGHGKFGEVFEGIDVRNGRMCAIKVLRPIRKKKLQREVKILSCLDQGPNIVTLFDIVRDPESKMFGFIFEEVDNDDFRELYPKLQLHEIKYYFYQILKSLGYAHSRGIMHRDIKPHNIMIDHSQHKLRVIDWGLAEFYRPGTEYNVRVASRHYKGPELLTNLRCYDYSLDIWSLGCVLAAIIFKRMPFFRGKDDDDQLVKITQVKYELVVPQPETLQNYPQRSWDSFIPEASAELCTPEVIDLIDRMLRRRLTRQYQPALEVEQKGAENEHAKHDFTVEMDYLDWFEYTQRTTREIPLSELVKQFGVDEESDEDGNGLHDRVTHDTDTMTFFAVTLEPNSKSSINLPTGTTFEITQVAYQTIPVNDTASVLQYQDDDKSPAQVLCILSKQHPHHRLSFQFKPSDPSGGFGVSGQHAVTISGNLLIPYEFARLRNLSENQESESENLDSDESSELSESDEDSESRIAEVADLHADLFKQPTKPNPFSVPPKNPFSGPASKPFSQPIVEEAEDSSEEGSFAGSGSEEDSSSQLGDSSMDEEDSDEDSDLEDESEMESSEESKPTPPTTHTRTSVKREYSTPQQAEKKVTHTPQTAKTSIEAKAKIETPKQTPKKETLKKETPKKETPKKEAPIETKQAPIAKVEKKPETPKAEKKTTNNTVGRVVKGCRIVDKVVGRGRVAMSGRPVKITYTGRLRGPTGRVFDKTKDKSRPFTFRLSRGDVIPGFEIGVEGMRVGGVREVYIPSNLGYGPRGAPPDIPPNSDLYFEIELVQT</sequence>
<dbReference type="Pfam" id="PF17800">
    <property type="entry name" value="NPL"/>
    <property type="match status" value="1"/>
</dbReference>
<feature type="compositionally biased region" description="Acidic residues" evidence="10">
    <location>
        <begin position="587"/>
        <end position="608"/>
    </location>
</feature>
<dbReference type="InterPro" id="IPR008271">
    <property type="entry name" value="Ser/Thr_kinase_AS"/>
</dbReference>
<evidence type="ECO:0000259" key="12">
    <source>
        <dbReference type="PROSITE" id="PS50059"/>
    </source>
</evidence>
<keyword evidence="4 13" id="KW-0418">Kinase</keyword>
<feature type="compositionally biased region" description="Basic and acidic residues" evidence="10">
    <location>
        <begin position="624"/>
        <end position="638"/>
    </location>
</feature>
<dbReference type="SUPFAM" id="SSF56112">
    <property type="entry name" value="Protein kinase-like (PK-like)"/>
    <property type="match status" value="1"/>
</dbReference>
<dbReference type="Gene3D" id="3.10.50.40">
    <property type="match status" value="1"/>
</dbReference>
<dbReference type="SUPFAM" id="SSF54534">
    <property type="entry name" value="FKBP-like"/>
    <property type="match status" value="1"/>
</dbReference>
<dbReference type="InterPro" id="IPR045216">
    <property type="entry name" value="CK2_alpha"/>
</dbReference>
<feature type="compositionally biased region" description="Acidic residues" evidence="10">
    <location>
        <begin position="491"/>
        <end position="513"/>
    </location>
</feature>
<evidence type="ECO:0000256" key="3">
    <source>
        <dbReference type="ARBA" id="ARBA00022741"/>
    </source>
</evidence>
<dbReference type="InterPro" id="IPR011009">
    <property type="entry name" value="Kinase-like_dom_sf"/>
</dbReference>
<dbReference type="Pfam" id="PF00254">
    <property type="entry name" value="FKBP_C"/>
    <property type="match status" value="1"/>
</dbReference>
<comment type="catalytic activity">
    <reaction evidence="8">
        <text>[protein]-peptidylproline (omega=180) = [protein]-peptidylproline (omega=0)</text>
        <dbReference type="Rhea" id="RHEA:16237"/>
        <dbReference type="Rhea" id="RHEA-COMP:10747"/>
        <dbReference type="Rhea" id="RHEA-COMP:10748"/>
        <dbReference type="ChEBI" id="CHEBI:83833"/>
        <dbReference type="ChEBI" id="CHEBI:83834"/>
        <dbReference type="EC" id="5.2.1.8"/>
    </reaction>
</comment>
<evidence type="ECO:0000256" key="1">
    <source>
        <dbReference type="ARBA" id="ARBA00022527"/>
    </source>
</evidence>
<feature type="region of interest" description="Disordered" evidence="10">
    <location>
        <begin position="529"/>
        <end position="706"/>
    </location>
</feature>
<feature type="binding site" evidence="9">
    <location>
        <position position="76"/>
    </location>
    <ligand>
        <name>ATP</name>
        <dbReference type="ChEBI" id="CHEBI:30616"/>
    </ligand>
</feature>
<reference evidence="13 14" key="1">
    <citation type="journal article" date="2022" name="bioRxiv">
        <title>Genomics of Preaxostyla Flagellates Illuminates Evolutionary Transitions and the Path Towards Mitochondrial Loss.</title>
        <authorList>
            <person name="Novak L.V.F."/>
            <person name="Treitli S.C."/>
            <person name="Pyrih J."/>
            <person name="Halakuc P."/>
            <person name="Pipaliya S.V."/>
            <person name="Vacek V."/>
            <person name="Brzon O."/>
            <person name="Soukal P."/>
            <person name="Eme L."/>
            <person name="Dacks J.B."/>
            <person name="Karnkowska A."/>
            <person name="Elias M."/>
            <person name="Hampl V."/>
        </authorList>
    </citation>
    <scope>NUCLEOTIDE SEQUENCE [LARGE SCALE GENOMIC DNA]</scope>
    <source>
        <strain evidence="13">NAU3</strain>
        <tissue evidence="13">Gut</tissue>
    </source>
</reference>
<dbReference type="PANTHER" id="PTHR24054">
    <property type="entry name" value="CASEIN KINASE II SUBUNIT ALPHA"/>
    <property type="match status" value="1"/>
</dbReference>
<keyword evidence="8" id="KW-0697">Rotamase</keyword>
<dbReference type="PANTHER" id="PTHR24054:SF0">
    <property type="entry name" value="CASEIN KINASE II SUBUNIT ALPHA"/>
    <property type="match status" value="1"/>
</dbReference>
<feature type="domain" description="Protein kinase" evidence="11">
    <location>
        <begin position="47"/>
        <end position="329"/>
    </location>
</feature>
<evidence type="ECO:0000313" key="14">
    <source>
        <dbReference type="Proteomes" id="UP001281761"/>
    </source>
</evidence>
<accession>A0ABQ9YME7</accession>
<dbReference type="Pfam" id="PF00069">
    <property type="entry name" value="Pkinase"/>
    <property type="match status" value="1"/>
</dbReference>
<keyword evidence="14" id="KW-1185">Reference proteome</keyword>
<dbReference type="InterPro" id="IPR017441">
    <property type="entry name" value="Protein_kinase_ATP_BS"/>
</dbReference>
<keyword evidence="3 9" id="KW-0547">Nucleotide-binding</keyword>
<evidence type="ECO:0000256" key="6">
    <source>
        <dbReference type="ARBA" id="ARBA00047899"/>
    </source>
</evidence>
<comment type="caution">
    <text evidence="13">The sequence shown here is derived from an EMBL/GenBank/DDBJ whole genome shotgun (WGS) entry which is preliminary data.</text>
</comment>
<proteinExistence type="predicted"/>
<keyword evidence="2 13" id="KW-0808">Transferase</keyword>
<evidence type="ECO:0000256" key="9">
    <source>
        <dbReference type="PROSITE-ProRule" id="PRU10141"/>
    </source>
</evidence>
<evidence type="ECO:0000256" key="7">
    <source>
        <dbReference type="ARBA" id="ARBA00048679"/>
    </source>
</evidence>
<feature type="compositionally biased region" description="Pro residues" evidence="10">
    <location>
        <begin position="533"/>
        <end position="543"/>
    </location>
</feature>
<dbReference type="Gene3D" id="2.60.120.340">
    <property type="entry name" value="Nucleoplasmin core domain"/>
    <property type="match status" value="1"/>
</dbReference>
<dbReference type="SMART" id="SM00220">
    <property type="entry name" value="S_TKc"/>
    <property type="match status" value="1"/>
</dbReference>
<evidence type="ECO:0000259" key="11">
    <source>
        <dbReference type="PROSITE" id="PS50011"/>
    </source>
</evidence>
<evidence type="ECO:0000256" key="2">
    <source>
        <dbReference type="ARBA" id="ARBA00022679"/>
    </source>
</evidence>
<feature type="compositionally biased region" description="Basic and acidic residues" evidence="10">
    <location>
        <begin position="692"/>
        <end position="706"/>
    </location>
</feature>
<dbReference type="InterPro" id="IPR041232">
    <property type="entry name" value="NPL"/>
</dbReference>
<dbReference type="Gene3D" id="3.30.200.20">
    <property type="entry name" value="Phosphorylase Kinase, domain 1"/>
    <property type="match status" value="2"/>
</dbReference>
<name>A0ABQ9YME7_9EUKA</name>
<evidence type="ECO:0000313" key="13">
    <source>
        <dbReference type="EMBL" id="KAK2964929.1"/>
    </source>
</evidence>
<dbReference type="InterPro" id="IPR000719">
    <property type="entry name" value="Prot_kinase_dom"/>
</dbReference>
<dbReference type="EMBL" id="JARBJD010000001">
    <property type="protein sequence ID" value="KAK2964929.1"/>
    <property type="molecule type" value="Genomic_DNA"/>
</dbReference>
<gene>
    <name evidence="13" type="ORF">BLNAU_230</name>
</gene>
<protein>
    <recommendedName>
        <fullName evidence="8">peptidylprolyl isomerase</fullName>
        <ecNumber evidence="8">5.2.1.8</ecNumber>
    </recommendedName>
</protein>
<dbReference type="PROSITE" id="PS50059">
    <property type="entry name" value="FKBP_PPIASE"/>
    <property type="match status" value="1"/>
</dbReference>
<evidence type="ECO:0000256" key="10">
    <source>
        <dbReference type="SAM" id="MobiDB-lite"/>
    </source>
</evidence>
<feature type="compositionally biased region" description="Low complexity" evidence="10">
    <location>
        <begin position="567"/>
        <end position="586"/>
    </location>
</feature>
<comment type="catalytic activity">
    <reaction evidence="6">
        <text>L-threonyl-[protein] + ATP = O-phospho-L-threonyl-[protein] + ADP + H(+)</text>
        <dbReference type="Rhea" id="RHEA:46608"/>
        <dbReference type="Rhea" id="RHEA-COMP:11060"/>
        <dbReference type="Rhea" id="RHEA-COMP:11605"/>
        <dbReference type="ChEBI" id="CHEBI:15378"/>
        <dbReference type="ChEBI" id="CHEBI:30013"/>
        <dbReference type="ChEBI" id="CHEBI:30616"/>
        <dbReference type="ChEBI" id="CHEBI:61977"/>
        <dbReference type="ChEBI" id="CHEBI:456216"/>
        <dbReference type="EC" id="2.7.11.1"/>
    </reaction>
</comment>
<dbReference type="InterPro" id="IPR001179">
    <property type="entry name" value="PPIase_FKBP_dom"/>
</dbReference>
<evidence type="ECO:0000256" key="4">
    <source>
        <dbReference type="ARBA" id="ARBA00022777"/>
    </source>
</evidence>
<dbReference type="Proteomes" id="UP001281761">
    <property type="component" value="Unassembled WGS sequence"/>
</dbReference>
<keyword evidence="1" id="KW-0723">Serine/threonine-protein kinase</keyword>
<feature type="domain" description="PPIase FKBP-type" evidence="12">
    <location>
        <begin position="734"/>
        <end position="823"/>
    </location>
</feature>
<dbReference type="EC" id="5.2.1.8" evidence="8"/>
<organism evidence="13 14">
    <name type="scientific">Blattamonas nauphoetae</name>
    <dbReference type="NCBI Taxonomy" id="2049346"/>
    <lineage>
        <taxon>Eukaryota</taxon>
        <taxon>Metamonada</taxon>
        <taxon>Preaxostyla</taxon>
        <taxon>Oxymonadida</taxon>
        <taxon>Blattamonas</taxon>
    </lineage>
</organism>
<dbReference type="Gene3D" id="1.10.510.10">
    <property type="entry name" value="Transferase(Phosphotransferase) domain 1"/>
    <property type="match status" value="1"/>
</dbReference>
<dbReference type="InterPro" id="IPR046357">
    <property type="entry name" value="PPIase_dom_sf"/>
</dbReference>
<comment type="catalytic activity">
    <reaction evidence="7">
        <text>L-seryl-[protein] + ATP = O-phospho-L-seryl-[protein] + ADP + H(+)</text>
        <dbReference type="Rhea" id="RHEA:17989"/>
        <dbReference type="Rhea" id="RHEA-COMP:9863"/>
        <dbReference type="Rhea" id="RHEA-COMP:11604"/>
        <dbReference type="ChEBI" id="CHEBI:15378"/>
        <dbReference type="ChEBI" id="CHEBI:29999"/>
        <dbReference type="ChEBI" id="CHEBI:30616"/>
        <dbReference type="ChEBI" id="CHEBI:83421"/>
        <dbReference type="ChEBI" id="CHEBI:456216"/>
        <dbReference type="EC" id="2.7.11.1"/>
    </reaction>
</comment>
<dbReference type="PROSITE" id="PS00107">
    <property type="entry name" value="PROTEIN_KINASE_ATP"/>
    <property type="match status" value="1"/>
</dbReference>
<evidence type="ECO:0000256" key="5">
    <source>
        <dbReference type="ARBA" id="ARBA00022840"/>
    </source>
</evidence>
<dbReference type="GO" id="GO:0004674">
    <property type="term" value="F:protein serine/threonine kinase activity"/>
    <property type="evidence" value="ECO:0007669"/>
    <property type="project" value="UniProtKB-EC"/>
</dbReference>
<feature type="compositionally biased region" description="Basic and acidic residues" evidence="10">
    <location>
        <begin position="649"/>
        <end position="683"/>
    </location>
</feature>
<dbReference type="CDD" id="cd14132">
    <property type="entry name" value="STKc_CK2_alpha"/>
    <property type="match status" value="1"/>
</dbReference>